<accession>A0A8X6RE86</accession>
<dbReference type="EMBL" id="BMAU01021088">
    <property type="protein sequence ID" value="GFX90096.1"/>
    <property type="molecule type" value="Genomic_DNA"/>
</dbReference>
<name>A0A8X6RE86_TRICX</name>
<dbReference type="AlphaFoldDB" id="A0A8X6RE86"/>
<organism evidence="2 3">
    <name type="scientific">Trichonephila clavipes</name>
    <name type="common">Golden silk orbweaver</name>
    <name type="synonym">Nephila clavipes</name>
    <dbReference type="NCBI Taxonomy" id="2585209"/>
    <lineage>
        <taxon>Eukaryota</taxon>
        <taxon>Metazoa</taxon>
        <taxon>Ecdysozoa</taxon>
        <taxon>Arthropoda</taxon>
        <taxon>Chelicerata</taxon>
        <taxon>Arachnida</taxon>
        <taxon>Araneae</taxon>
        <taxon>Araneomorphae</taxon>
        <taxon>Entelegynae</taxon>
        <taxon>Araneoidea</taxon>
        <taxon>Nephilidae</taxon>
        <taxon>Trichonephila</taxon>
    </lineage>
</organism>
<evidence type="ECO:0000256" key="1">
    <source>
        <dbReference type="SAM" id="MobiDB-lite"/>
    </source>
</evidence>
<gene>
    <name evidence="2" type="primary">NCL1_52472</name>
    <name evidence="2" type="ORF">TNCV_2420801</name>
</gene>
<comment type="caution">
    <text evidence="2">The sequence shown here is derived from an EMBL/GenBank/DDBJ whole genome shotgun (WGS) entry which is preliminary data.</text>
</comment>
<sequence length="67" mass="7429">MASAVSADPTRALQGTNRWSEPAIKESENDVGSLKQLLLYADEHYLAGKLLLGDHLRNVLHGVEEYH</sequence>
<proteinExistence type="predicted"/>
<evidence type="ECO:0000313" key="2">
    <source>
        <dbReference type="EMBL" id="GFX90096.1"/>
    </source>
</evidence>
<dbReference type="Proteomes" id="UP000887159">
    <property type="component" value="Unassembled WGS sequence"/>
</dbReference>
<protein>
    <submittedName>
        <fullName evidence="2">15-hydroxyprostaglandin dehydrogenase</fullName>
    </submittedName>
</protein>
<evidence type="ECO:0000313" key="3">
    <source>
        <dbReference type="Proteomes" id="UP000887159"/>
    </source>
</evidence>
<keyword evidence="3" id="KW-1185">Reference proteome</keyword>
<feature type="region of interest" description="Disordered" evidence="1">
    <location>
        <begin position="1"/>
        <end position="23"/>
    </location>
</feature>
<reference evidence="2" key="1">
    <citation type="submission" date="2020-08" db="EMBL/GenBank/DDBJ databases">
        <title>Multicomponent nature underlies the extraordinary mechanical properties of spider dragline silk.</title>
        <authorList>
            <person name="Kono N."/>
            <person name="Nakamura H."/>
            <person name="Mori M."/>
            <person name="Yoshida Y."/>
            <person name="Ohtoshi R."/>
            <person name="Malay A.D."/>
            <person name="Moran D.A.P."/>
            <person name="Tomita M."/>
            <person name="Numata K."/>
            <person name="Arakawa K."/>
        </authorList>
    </citation>
    <scope>NUCLEOTIDE SEQUENCE</scope>
</reference>